<dbReference type="AlphaFoldDB" id="A0A2M7XNZ4"/>
<evidence type="ECO:0000256" key="1">
    <source>
        <dbReference type="ARBA" id="ARBA00005870"/>
    </source>
</evidence>
<dbReference type="SUPFAM" id="SSF54211">
    <property type="entry name" value="Ribosomal protein S5 domain 2-like"/>
    <property type="match status" value="1"/>
</dbReference>
<keyword evidence="4" id="KW-0648">Protein biosynthesis</keyword>
<dbReference type="SUPFAM" id="SSF52540">
    <property type="entry name" value="P-loop containing nucleoside triphosphate hydrolases"/>
    <property type="match status" value="1"/>
</dbReference>
<dbReference type="FunFam" id="3.30.70.240:FF:000001">
    <property type="entry name" value="Elongation factor G"/>
    <property type="match status" value="1"/>
</dbReference>
<dbReference type="InterPro" id="IPR031157">
    <property type="entry name" value="G_TR_CS"/>
</dbReference>
<dbReference type="InterPro" id="IPR004161">
    <property type="entry name" value="EFTu-like_2"/>
</dbReference>
<dbReference type="SMART" id="SM00838">
    <property type="entry name" value="EFG_C"/>
    <property type="match status" value="1"/>
</dbReference>
<dbReference type="CDD" id="cd03713">
    <property type="entry name" value="EFG_mtEFG_C"/>
    <property type="match status" value="1"/>
</dbReference>
<dbReference type="GO" id="GO:0005525">
    <property type="term" value="F:GTP binding"/>
    <property type="evidence" value="ECO:0007669"/>
    <property type="project" value="UniProtKB-UniRule"/>
</dbReference>
<dbReference type="FunFam" id="3.40.50.300:FF:000514">
    <property type="entry name" value="Ribosome-releasing factor 2, mitochondrial"/>
    <property type="match status" value="1"/>
</dbReference>
<evidence type="ECO:0000256" key="2">
    <source>
        <dbReference type="ARBA" id="ARBA00022741"/>
    </source>
</evidence>
<keyword evidence="5" id="KW-0342">GTP-binding</keyword>
<dbReference type="InterPro" id="IPR020568">
    <property type="entry name" value="Ribosomal_Su5_D2-typ_SF"/>
</dbReference>
<dbReference type="FunFam" id="2.40.30.10:FF:000006">
    <property type="entry name" value="Elongation factor G"/>
    <property type="match status" value="1"/>
</dbReference>
<dbReference type="InterPro" id="IPR014721">
    <property type="entry name" value="Ribsml_uS5_D2-typ_fold_subgr"/>
</dbReference>
<dbReference type="GO" id="GO:0003924">
    <property type="term" value="F:GTPase activity"/>
    <property type="evidence" value="ECO:0007669"/>
    <property type="project" value="InterPro"/>
</dbReference>
<dbReference type="InterPro" id="IPR035647">
    <property type="entry name" value="EFG_III/V"/>
</dbReference>
<proteinExistence type="inferred from homology"/>
<keyword evidence="3 8" id="KW-0251">Elongation factor</keyword>
<reference evidence="9" key="1">
    <citation type="submission" date="2017-09" db="EMBL/GenBank/DDBJ databases">
        <title>Depth-based differentiation of microbial function through sediment-hosted aquifers and enrichment of novel symbionts in the deep terrestrial subsurface.</title>
        <authorList>
            <person name="Probst A.J."/>
            <person name="Ladd B."/>
            <person name="Jarett J.K."/>
            <person name="Geller-Mcgrath D.E."/>
            <person name="Sieber C.M.K."/>
            <person name="Emerson J.B."/>
            <person name="Anantharaman K."/>
            <person name="Thomas B.C."/>
            <person name="Malmstrom R."/>
            <person name="Stieglmeier M."/>
            <person name="Klingl A."/>
            <person name="Woyke T."/>
            <person name="Ryan C.M."/>
            <person name="Banfield J.F."/>
        </authorList>
    </citation>
    <scope>NUCLEOTIDE SEQUENCE [LARGE SCALE GENOMIC DNA]</scope>
</reference>
<sequence>KIHKIGSVDEGTTTTDSMVQERERGITIQSACITTFFKDHRINIIDTPGHVDFTAEVERSLRVLDGAIMIFDGNAGVQAQSETVWRQADKYGVPRIAFVNKMDKVGASFQNTLDSITAKLRCPIVPVVLPIGEEHAHVGVIDLMEMKMIVYDKDPEGMEFTVKDVTPEYIDAAQKARAIMVEKIAGEDEILMEKFLNDEEISIPELKATLRAATIKLKLFPVYCGAAWRNKGIHPILEAIIDYLPSPLDLPPIEGFDINTGEKLFRKPENNEPLSALLFKVQTDAHVGTLSYVRVYSGTIKTGTEVYNSTRQKSERIGRLLLMHADKREGLEEGYAGEIIACIGLKDSFTGDTLCDKNAPISLSPIQFPEPVISLAIEPETADDQEKMGQALNKLSQEDPTFQVSFNQETGQTIIAGMGELYLEIIVDRLRREFGVNVKTGAPQVAYRETISINADGEGKYIHQSGGHGQYGHCKIHVEPKARGEGVEFVNAVKGGAIPSNFIPAIEKGVRETLIKGIIAGYPATDIKITVYDGTYHDVDSSEQAFKLAGNYAIKDAFGLANPLVLEPIMKMEVAVPSEFMGTVIGDLSSRRGQIGGTTDAFGFTTITATIPLDNVRGYATVIRSLTQGRGSFYMEPSHYDPVPRDIQEKLTIKTSTK</sequence>
<dbReference type="GO" id="GO:0003746">
    <property type="term" value="F:translation elongation factor activity"/>
    <property type="evidence" value="ECO:0007669"/>
    <property type="project" value="UniProtKB-UniRule"/>
</dbReference>
<dbReference type="NCBIfam" id="NF009381">
    <property type="entry name" value="PRK12740.1-5"/>
    <property type="match status" value="1"/>
</dbReference>
<evidence type="ECO:0000259" key="7">
    <source>
        <dbReference type="PROSITE" id="PS51722"/>
    </source>
</evidence>
<dbReference type="Pfam" id="PF00009">
    <property type="entry name" value="GTP_EFTU"/>
    <property type="match status" value="1"/>
</dbReference>
<dbReference type="Pfam" id="PF03144">
    <property type="entry name" value="GTP_EFTU_D2"/>
    <property type="match status" value="1"/>
</dbReference>
<dbReference type="Gene3D" id="3.40.50.300">
    <property type="entry name" value="P-loop containing nucleotide triphosphate hydrolases"/>
    <property type="match status" value="1"/>
</dbReference>
<organism evidence="8 9">
    <name type="scientific">Candidatus Shapirobacteria bacterium CG_4_9_14_3_um_filter_36_12</name>
    <dbReference type="NCBI Taxonomy" id="1974877"/>
    <lineage>
        <taxon>Bacteria</taxon>
        <taxon>Candidatus Shapironibacteriota</taxon>
    </lineage>
</organism>
<dbReference type="InterPro" id="IPR005225">
    <property type="entry name" value="Small_GTP-bd"/>
</dbReference>
<dbReference type="CDD" id="cd01886">
    <property type="entry name" value="EF-G"/>
    <property type="match status" value="1"/>
</dbReference>
<comment type="caution">
    <text evidence="8">The sequence shown here is derived from an EMBL/GenBank/DDBJ whole genome shotgun (WGS) entry which is preliminary data.</text>
</comment>
<protein>
    <recommendedName>
        <fullName evidence="6">Elongation factor G</fullName>
    </recommendedName>
</protein>
<dbReference type="InterPro" id="IPR005517">
    <property type="entry name" value="Transl_elong_EFG/EF2_IV"/>
</dbReference>
<feature type="non-terminal residue" evidence="8">
    <location>
        <position position="1"/>
    </location>
</feature>
<evidence type="ECO:0000256" key="3">
    <source>
        <dbReference type="ARBA" id="ARBA00022768"/>
    </source>
</evidence>
<dbReference type="PANTHER" id="PTHR43261">
    <property type="entry name" value="TRANSLATION ELONGATION FACTOR G-RELATED"/>
    <property type="match status" value="1"/>
</dbReference>
<evidence type="ECO:0000256" key="5">
    <source>
        <dbReference type="ARBA" id="ARBA00023134"/>
    </source>
</evidence>
<dbReference type="SUPFAM" id="SSF50447">
    <property type="entry name" value="Translation proteins"/>
    <property type="match status" value="1"/>
</dbReference>
<dbReference type="FunFam" id="3.30.70.870:FF:000001">
    <property type="entry name" value="Elongation factor G"/>
    <property type="match status" value="1"/>
</dbReference>
<dbReference type="FunFam" id="3.30.230.10:FF:000003">
    <property type="entry name" value="Elongation factor G"/>
    <property type="match status" value="1"/>
</dbReference>
<evidence type="ECO:0000256" key="6">
    <source>
        <dbReference type="NCBIfam" id="TIGR00484"/>
    </source>
</evidence>
<dbReference type="Gene3D" id="3.30.70.240">
    <property type="match status" value="1"/>
</dbReference>
<dbReference type="Pfam" id="PF03764">
    <property type="entry name" value="EFG_IV"/>
    <property type="match status" value="1"/>
</dbReference>
<dbReference type="InterPro" id="IPR004540">
    <property type="entry name" value="Transl_elong_EFG/EF2"/>
</dbReference>
<dbReference type="SMART" id="SM00889">
    <property type="entry name" value="EFG_IV"/>
    <property type="match status" value="1"/>
</dbReference>
<dbReference type="InterPro" id="IPR009022">
    <property type="entry name" value="EFG_III"/>
</dbReference>
<dbReference type="EMBL" id="PFWO01000010">
    <property type="protein sequence ID" value="PJA51293.1"/>
    <property type="molecule type" value="Genomic_DNA"/>
</dbReference>
<comment type="similarity">
    <text evidence="1">Belongs to the TRAFAC class translation factor GTPase superfamily. Classic translation factor GTPase family. EF-G/EF-2 subfamily.</text>
</comment>
<gene>
    <name evidence="8" type="primary">fusA</name>
    <name evidence="8" type="ORF">CO168_00425</name>
</gene>
<dbReference type="GO" id="GO:0032790">
    <property type="term" value="P:ribosome disassembly"/>
    <property type="evidence" value="ECO:0007669"/>
    <property type="project" value="TreeGrafter"/>
</dbReference>
<dbReference type="InterPro" id="IPR027417">
    <property type="entry name" value="P-loop_NTPase"/>
</dbReference>
<dbReference type="InterPro" id="IPR000795">
    <property type="entry name" value="T_Tr_GTP-bd_dom"/>
</dbReference>
<dbReference type="InterPro" id="IPR041095">
    <property type="entry name" value="EFG_II"/>
</dbReference>
<dbReference type="SUPFAM" id="SSF54980">
    <property type="entry name" value="EF-G C-terminal domain-like"/>
    <property type="match status" value="2"/>
</dbReference>
<dbReference type="NCBIfam" id="TIGR00484">
    <property type="entry name" value="EF-G"/>
    <property type="match status" value="1"/>
</dbReference>
<feature type="domain" description="Tr-type G" evidence="7">
    <location>
        <begin position="1"/>
        <end position="248"/>
    </location>
</feature>
<name>A0A2M7XNZ4_9BACT</name>
<dbReference type="Gene3D" id="2.40.30.10">
    <property type="entry name" value="Translation factors"/>
    <property type="match status" value="1"/>
</dbReference>
<evidence type="ECO:0000313" key="8">
    <source>
        <dbReference type="EMBL" id="PJA51293.1"/>
    </source>
</evidence>
<dbReference type="InterPro" id="IPR035649">
    <property type="entry name" value="EFG_V"/>
</dbReference>
<dbReference type="CDD" id="cd04088">
    <property type="entry name" value="EFG_mtEFG_II"/>
    <property type="match status" value="1"/>
</dbReference>
<dbReference type="NCBIfam" id="TIGR00231">
    <property type="entry name" value="small_GTP"/>
    <property type="match status" value="1"/>
</dbReference>
<dbReference type="CDD" id="cd16262">
    <property type="entry name" value="EFG_III"/>
    <property type="match status" value="1"/>
</dbReference>
<dbReference type="Gene3D" id="3.30.70.870">
    <property type="entry name" value="Elongation Factor G (Translational Gtpase), domain 3"/>
    <property type="match status" value="1"/>
</dbReference>
<evidence type="ECO:0000313" key="9">
    <source>
        <dbReference type="Proteomes" id="UP000230518"/>
    </source>
</evidence>
<dbReference type="HAMAP" id="MF_00054_B">
    <property type="entry name" value="EF_G_EF_2_B"/>
    <property type="match status" value="1"/>
</dbReference>
<dbReference type="PROSITE" id="PS51722">
    <property type="entry name" value="G_TR_2"/>
    <property type="match status" value="1"/>
</dbReference>
<dbReference type="Gene3D" id="3.30.230.10">
    <property type="match status" value="1"/>
</dbReference>
<dbReference type="InterPro" id="IPR000640">
    <property type="entry name" value="EFG_V-like"/>
</dbReference>
<dbReference type="Pfam" id="PF00679">
    <property type="entry name" value="EFG_C"/>
    <property type="match status" value="1"/>
</dbReference>
<dbReference type="InterPro" id="IPR009000">
    <property type="entry name" value="Transl_B-barrel_sf"/>
</dbReference>
<dbReference type="Pfam" id="PF14492">
    <property type="entry name" value="EFG_III"/>
    <property type="match status" value="1"/>
</dbReference>
<evidence type="ECO:0000256" key="4">
    <source>
        <dbReference type="ARBA" id="ARBA00022917"/>
    </source>
</evidence>
<dbReference type="CDD" id="cd01434">
    <property type="entry name" value="EFG_mtEFG1_IV"/>
    <property type="match status" value="1"/>
</dbReference>
<dbReference type="Proteomes" id="UP000230518">
    <property type="component" value="Unassembled WGS sequence"/>
</dbReference>
<dbReference type="PROSITE" id="PS00301">
    <property type="entry name" value="G_TR_1"/>
    <property type="match status" value="1"/>
</dbReference>
<keyword evidence="2" id="KW-0547">Nucleotide-binding</keyword>
<accession>A0A2M7XNZ4</accession>
<dbReference type="InterPro" id="IPR047872">
    <property type="entry name" value="EFG_IV"/>
</dbReference>
<dbReference type="PANTHER" id="PTHR43261:SF1">
    <property type="entry name" value="RIBOSOME-RELEASING FACTOR 2, MITOCHONDRIAL"/>
    <property type="match status" value="1"/>
</dbReference>